<dbReference type="Gene3D" id="2.60.40.60">
    <property type="entry name" value="Cadherins"/>
    <property type="match status" value="13"/>
</dbReference>
<dbReference type="SUPFAM" id="SSF49313">
    <property type="entry name" value="Cadherin-like"/>
    <property type="match status" value="13"/>
</dbReference>
<feature type="domain" description="Cadherin" evidence="10">
    <location>
        <begin position="1425"/>
        <end position="1543"/>
    </location>
</feature>
<sequence>MAEVVTQRRRAATVLGDSSALIVILLTCLLQVCRSQVTNRAPHFVPQTGDMSQFTLPEDTPVGTPVYHLKGIDPENSQLRYSISGQYFSVDPLTGVVTLAKTLDREEQANLEVIISITDEGIANTEPNTVSLRRVIPVKDVNDNTPVFHNRPYIVNISEATPVGAEIEVSPRILVTDRDDGDNAKVTISCSTEEKGSDAEACSTFRIETVMVGPNAYEARLFVARALDFEARSAYAVRLVAIDAGRPQRRTLASLAAAVRDVQDQPPEFLRAPYSAAVPEASPPNTSIMEIAAKDGDTANPRPVLLTLEGDSQQYFRLVPERPIGRATLVASDIPIDRESDAVMQNGGVYSFYVKATELINNEVPSDYTVTSVTIVVTDVDDHVPRFERAVYDVSMPENVESGSPVPGLSVYVEDLDAGPNARYELALRDVSNSEGVFALSTDRGEGRTPVGVKVADSSRLDYDVDEELRLFSFDIVASAGGVELSSARVNVKLLDVNDNPPVFAESGYKLEVAEGAALGTLVGEVTASDRDYGIYGELEYSLSGFGAGAFRTDRHSGGVYVAGDLDYEAQKSYSLTLTARDGGGRHSSTSVFVDVLDVNDNAPVFEAAEYSRTIRDGATSFEPQLVVRATDADGPTQGGGRVRYSLEADNSIEHRGGMFAVDPHSGELAILQRLSSMDTPRGQYELIVRATDFGTPPLHNDTQVFIRVGVPGNQRPTFKGNYHHYHYTVGHHPTAAEELSLDLKPMNYQASVREDAPPGLEVATVVANDPDGLDALLTYHIVSGSKDNFIIDEKTGVITVSSDANLDRDSNPERYEIVVSAVDSGQPVPETATTTVFVTVRDVNDKPPSFTAAPSATYISERAKVGDLVTTLGANDTDSTAKLKYSIVEPIKALSKAGIQLKPNGPYDYRHLFRIEEDSGEVFVNATLDYSQASIVILTVRVSDVNAETNKDSQFDETEHTVYVQPYNDQNPQFTNPGWTSTNPVIHHKVREEQPIGSTVLVLMAEDPVSGHLISNFQVLDSQTGLLQVDPQSGQVVLTNHLDYEELTTPNLTMTVQAISNDGNRRSDAKVIIEVVNINDNPPIFEKELYKVSVPESSGGGAVVARVAATDGDAALTDGDQRRGYHLLRYRLSGPDASLFAIDELSGLIQIAQNRSLDRERQSVLRLELEAVDTPGGGAEQRRASALVLVDVLDVDDNAPTFDKELYTAVVPETVPIGYSVINVTATDPDEGLGGEVRYELFDEGEAAGLFAVDPRSGEVSVRGALSGRGRSAAYAVRVRARDGGGHAASARLALYVADVSGNDGVPRFLRPTPADRLHLPENSTIGTVVFQVVATDPDDPTQPSGQLSYSIQEGNADAKAFTIDPSSGVLRTRQPLDRERQAAYTLVVVASDQGAPPQQARRVLAVTVDDVDDHKPRFARALDDPPIVMMIEEEVPIGTVIGKLEAIDEDIGENAAIDYAITEGNELGLVRLKRTNESAALVLVAARIDREAVAKLLLTVKCFKLGTEPPPSGPYNRLIAVVRERDLLRLVLASRSQLPELRKKLADLLETKDLKLQIHDAPHSTFYDNAGPCFQLRRRGSGEALPPRAMLSALRQLGGPLQRVLEAHAVHNITGCGNSNNSPRSPAAAALLALAAALPPAALLAALALCCMHAAAKRRARAGLLSARELQSHASAPSRLYAEPLYST</sequence>
<feature type="domain" description="Cadherin" evidence="10">
    <location>
        <begin position="1087"/>
        <end position="1203"/>
    </location>
</feature>
<keyword evidence="6 8" id="KW-0472">Membrane</keyword>
<dbReference type="CDD" id="cd11304">
    <property type="entry name" value="Cadherin_repeat"/>
    <property type="match status" value="13"/>
</dbReference>
<dbReference type="PRINTS" id="PR00205">
    <property type="entry name" value="CADHERIN"/>
</dbReference>
<keyword evidence="4 7" id="KW-0106">Calcium</keyword>
<dbReference type="InterPro" id="IPR015919">
    <property type="entry name" value="Cadherin-like_sf"/>
</dbReference>
<keyword evidence="2 8" id="KW-0812">Transmembrane</keyword>
<evidence type="ECO:0000256" key="5">
    <source>
        <dbReference type="ARBA" id="ARBA00022989"/>
    </source>
</evidence>
<protein>
    <recommendedName>
        <fullName evidence="10">Cadherin domain-containing protein</fullName>
    </recommendedName>
</protein>
<feature type="domain" description="Cadherin" evidence="10">
    <location>
        <begin position="1204"/>
        <end position="1310"/>
    </location>
</feature>
<dbReference type="InterPro" id="IPR002126">
    <property type="entry name" value="Cadherin-like_dom"/>
</dbReference>
<proteinExistence type="predicted"/>
<feature type="domain" description="Cadherin" evidence="10">
    <location>
        <begin position="388"/>
        <end position="504"/>
    </location>
</feature>
<evidence type="ECO:0000256" key="9">
    <source>
        <dbReference type="SAM" id="SignalP"/>
    </source>
</evidence>
<evidence type="ECO:0000313" key="11">
    <source>
        <dbReference type="EMBL" id="CAH2074945.1"/>
    </source>
</evidence>
<comment type="subcellular location">
    <subcellularLocation>
        <location evidence="1">Membrane</location>
    </subcellularLocation>
</comment>
<feature type="domain" description="Cadherin" evidence="10">
    <location>
        <begin position="48"/>
        <end position="148"/>
    </location>
</feature>
<evidence type="ECO:0000256" key="2">
    <source>
        <dbReference type="ARBA" id="ARBA00022692"/>
    </source>
</evidence>
<evidence type="ECO:0000256" key="1">
    <source>
        <dbReference type="ARBA" id="ARBA00004370"/>
    </source>
</evidence>
<dbReference type="PROSITE" id="PS00232">
    <property type="entry name" value="CADHERIN_1"/>
    <property type="match status" value="3"/>
</dbReference>
<feature type="domain" description="Cadherin" evidence="10">
    <location>
        <begin position="505"/>
        <end position="606"/>
    </location>
</feature>
<dbReference type="Proteomes" id="UP000837857">
    <property type="component" value="Chromosome 8"/>
</dbReference>
<dbReference type="SMART" id="SM00112">
    <property type="entry name" value="CA"/>
    <property type="match status" value="13"/>
</dbReference>
<feature type="domain" description="Cadherin" evidence="10">
    <location>
        <begin position="852"/>
        <end position="975"/>
    </location>
</feature>
<evidence type="ECO:0000256" key="6">
    <source>
        <dbReference type="ARBA" id="ARBA00023136"/>
    </source>
</evidence>
<keyword evidence="12" id="KW-1185">Reference proteome</keyword>
<dbReference type="PANTHER" id="PTHR24026">
    <property type="entry name" value="FAT ATYPICAL CADHERIN-RELATED"/>
    <property type="match status" value="1"/>
</dbReference>
<feature type="domain" description="Cadherin" evidence="10">
    <location>
        <begin position="1313"/>
        <end position="1420"/>
    </location>
</feature>
<feature type="domain" description="Cadherin" evidence="10">
    <location>
        <begin position="149"/>
        <end position="269"/>
    </location>
</feature>
<accession>A0ABN8JA12</accession>
<reference evidence="11" key="1">
    <citation type="submission" date="2022-03" db="EMBL/GenBank/DDBJ databases">
        <authorList>
            <person name="Martin H S."/>
        </authorList>
    </citation>
    <scope>NUCLEOTIDE SEQUENCE</scope>
</reference>
<feature type="signal peptide" evidence="9">
    <location>
        <begin position="1"/>
        <end position="35"/>
    </location>
</feature>
<evidence type="ECO:0000259" key="10">
    <source>
        <dbReference type="PROSITE" id="PS50268"/>
    </source>
</evidence>
<evidence type="ECO:0000256" key="8">
    <source>
        <dbReference type="SAM" id="Phobius"/>
    </source>
</evidence>
<dbReference type="Pfam" id="PF00028">
    <property type="entry name" value="Cadherin"/>
    <property type="match status" value="10"/>
</dbReference>
<keyword evidence="5 8" id="KW-1133">Transmembrane helix</keyword>
<evidence type="ECO:0000313" key="12">
    <source>
        <dbReference type="Proteomes" id="UP000837857"/>
    </source>
</evidence>
<dbReference type="PROSITE" id="PS50268">
    <property type="entry name" value="CADHERIN_2"/>
    <property type="match status" value="13"/>
</dbReference>
<organism evidence="11 12">
    <name type="scientific">Iphiclides podalirius</name>
    <name type="common">scarce swallowtail</name>
    <dbReference type="NCBI Taxonomy" id="110791"/>
    <lineage>
        <taxon>Eukaryota</taxon>
        <taxon>Metazoa</taxon>
        <taxon>Ecdysozoa</taxon>
        <taxon>Arthropoda</taxon>
        <taxon>Hexapoda</taxon>
        <taxon>Insecta</taxon>
        <taxon>Pterygota</taxon>
        <taxon>Neoptera</taxon>
        <taxon>Endopterygota</taxon>
        <taxon>Lepidoptera</taxon>
        <taxon>Glossata</taxon>
        <taxon>Ditrysia</taxon>
        <taxon>Papilionoidea</taxon>
        <taxon>Papilionidae</taxon>
        <taxon>Papilioninae</taxon>
        <taxon>Iphiclides</taxon>
    </lineage>
</organism>
<evidence type="ECO:0000256" key="3">
    <source>
        <dbReference type="ARBA" id="ARBA00022737"/>
    </source>
</evidence>
<gene>
    <name evidence="11" type="ORF">IPOD504_LOCUS16358</name>
</gene>
<feature type="non-terminal residue" evidence="11">
    <location>
        <position position="1690"/>
    </location>
</feature>
<feature type="transmembrane region" description="Helical" evidence="8">
    <location>
        <begin position="1630"/>
        <end position="1653"/>
    </location>
</feature>
<evidence type="ECO:0000256" key="4">
    <source>
        <dbReference type="ARBA" id="ARBA00022837"/>
    </source>
</evidence>
<dbReference type="EMBL" id="OW152820">
    <property type="protein sequence ID" value="CAH2074945.1"/>
    <property type="molecule type" value="Genomic_DNA"/>
</dbReference>
<feature type="domain" description="Cadherin" evidence="10">
    <location>
        <begin position="270"/>
        <end position="387"/>
    </location>
</feature>
<feature type="chain" id="PRO_5045509817" description="Cadherin domain-containing protein" evidence="9">
    <location>
        <begin position="36"/>
        <end position="1690"/>
    </location>
</feature>
<keyword evidence="9" id="KW-0732">Signal</keyword>
<evidence type="ECO:0000256" key="7">
    <source>
        <dbReference type="PROSITE-ProRule" id="PRU00043"/>
    </source>
</evidence>
<name>A0ABN8JA12_9NEOP</name>
<dbReference type="InterPro" id="IPR020894">
    <property type="entry name" value="Cadherin_CS"/>
</dbReference>
<feature type="domain" description="Cadherin" evidence="10">
    <location>
        <begin position="745"/>
        <end position="851"/>
    </location>
</feature>
<feature type="domain" description="Cadherin" evidence="10">
    <location>
        <begin position="983"/>
        <end position="1086"/>
    </location>
</feature>
<feature type="domain" description="Cadherin" evidence="10">
    <location>
        <begin position="607"/>
        <end position="719"/>
    </location>
</feature>
<dbReference type="PANTHER" id="PTHR24026:SF133">
    <property type="entry name" value="CADHERIN-RELATED FAMILY MEMBER 2"/>
    <property type="match status" value="1"/>
</dbReference>
<keyword evidence="3" id="KW-0677">Repeat</keyword>